<evidence type="ECO:0000259" key="8">
    <source>
        <dbReference type="Pfam" id="PF04055"/>
    </source>
</evidence>
<dbReference type="EMBL" id="PFMY01000020">
    <property type="protein sequence ID" value="PIZ27815.1"/>
    <property type="molecule type" value="Genomic_DNA"/>
</dbReference>
<dbReference type="SFLD" id="SFLDG01067">
    <property type="entry name" value="SPASM/twitch_domain_containing"/>
    <property type="match status" value="1"/>
</dbReference>
<dbReference type="PANTHER" id="PTHR43273">
    <property type="entry name" value="ANAEROBIC SULFATASE-MATURATING ENZYME HOMOLOG ASLB-RELATED"/>
    <property type="match status" value="1"/>
</dbReference>
<comment type="cofactor">
    <cofactor evidence="1">
        <name>[4Fe-4S] cluster</name>
        <dbReference type="ChEBI" id="CHEBI:49883"/>
    </cofactor>
</comment>
<dbReference type="InterPro" id="IPR058240">
    <property type="entry name" value="rSAM_sf"/>
</dbReference>
<evidence type="ECO:0000256" key="6">
    <source>
        <dbReference type="ARBA" id="ARBA00023014"/>
    </source>
</evidence>
<evidence type="ECO:0000256" key="4">
    <source>
        <dbReference type="ARBA" id="ARBA00022723"/>
    </source>
</evidence>
<keyword evidence="3" id="KW-0949">S-adenosyl-L-methionine</keyword>
<dbReference type="SFLD" id="SFLDS00029">
    <property type="entry name" value="Radical_SAM"/>
    <property type="match status" value="1"/>
</dbReference>
<comment type="similarity">
    <text evidence="7">Belongs to the radical SAM superfamily. Anaerobic sulfatase-maturating enzyme family.</text>
</comment>
<keyword evidence="4" id="KW-0479">Metal-binding</keyword>
<dbReference type="Proteomes" id="UP000231332">
    <property type="component" value="Unassembled WGS sequence"/>
</dbReference>
<evidence type="ECO:0000256" key="2">
    <source>
        <dbReference type="ARBA" id="ARBA00022485"/>
    </source>
</evidence>
<evidence type="ECO:0000256" key="1">
    <source>
        <dbReference type="ARBA" id="ARBA00001966"/>
    </source>
</evidence>
<evidence type="ECO:0000256" key="7">
    <source>
        <dbReference type="ARBA" id="ARBA00023601"/>
    </source>
</evidence>
<dbReference type="NCBIfam" id="TIGR04085">
    <property type="entry name" value="rSAM_more_4Fe4S"/>
    <property type="match status" value="1"/>
</dbReference>
<dbReference type="Gene3D" id="3.20.20.70">
    <property type="entry name" value="Aldolase class I"/>
    <property type="match status" value="1"/>
</dbReference>
<sequence length="450" mass="51181">MNTEKRYIRDPACYTGETDEFGFAFVPGNSAGVVLMDKRSRNLLDDMSIYQPTDNDDKRLSLLLDNNLIYEVGHVQVKPRLSKEGVRSISTWLHITNNCNLDCPYCYIKKGTGRMSIAIAKVYMDKLEETFNKHSLDSVAIRLAGGEPTLGKEVVSFVVKELYSRFRDKARRILPVIITNGALLDENWVDFIAENNIRVCFSLDGLGKWHDRTRFFKNGKGSFEIVFKNLELCLKSQIRPNILTTITESNIDGIEELNRYLVDNDLGSRYGVYRDRVGDYGDYQSFTNRLKVVLGHCYDYYAQAIKTGRAQYRHQLADIRIDRGRHLRCCGVGHSVVSVNHRGQVYLCQSRMNLEPIGNIWENRTLLEMAHSQETLPQLANSCVLDYNICKDCQWALTCAGGCPVVNADTYGTLLTASPYCDLFKTMIPKLILLKALSLAGSFQRKEVRV</sequence>
<evidence type="ECO:0000313" key="9">
    <source>
        <dbReference type="EMBL" id="PIZ27815.1"/>
    </source>
</evidence>
<keyword evidence="6" id="KW-0411">Iron-sulfur</keyword>
<dbReference type="InterPro" id="IPR023885">
    <property type="entry name" value="4Fe4S-binding_SPASM_dom"/>
</dbReference>
<dbReference type="AlphaFoldDB" id="A0A2M7SXB0"/>
<reference evidence="10" key="1">
    <citation type="submission" date="2017-09" db="EMBL/GenBank/DDBJ databases">
        <title>Depth-based differentiation of microbial function through sediment-hosted aquifers and enrichment of novel symbionts in the deep terrestrial subsurface.</title>
        <authorList>
            <person name="Probst A.J."/>
            <person name="Ladd B."/>
            <person name="Jarett J.K."/>
            <person name="Geller-Mcgrath D.E."/>
            <person name="Sieber C.M.K."/>
            <person name="Emerson J.B."/>
            <person name="Anantharaman K."/>
            <person name="Thomas B.C."/>
            <person name="Malmstrom R."/>
            <person name="Stieglmeier M."/>
            <person name="Klingl A."/>
            <person name="Woyke T."/>
            <person name="Ryan C.M."/>
            <person name="Banfield J.F."/>
        </authorList>
    </citation>
    <scope>NUCLEOTIDE SEQUENCE [LARGE SCALE GENOMIC DNA]</scope>
</reference>
<comment type="caution">
    <text evidence="9">The sequence shown here is derived from an EMBL/GenBank/DDBJ whole genome shotgun (WGS) entry which is preliminary data.</text>
</comment>
<dbReference type="InterPro" id="IPR000385">
    <property type="entry name" value="MoaA_NifB_PqqE_Fe-S-bd_CS"/>
</dbReference>
<dbReference type="PROSITE" id="PS01305">
    <property type="entry name" value="MOAA_NIFB_PQQE"/>
    <property type="match status" value="1"/>
</dbReference>
<dbReference type="SUPFAM" id="SSF102114">
    <property type="entry name" value="Radical SAM enzymes"/>
    <property type="match status" value="1"/>
</dbReference>
<dbReference type="InterPro" id="IPR007197">
    <property type="entry name" value="rSAM"/>
</dbReference>
<dbReference type="InterPro" id="IPR013785">
    <property type="entry name" value="Aldolase_TIM"/>
</dbReference>
<accession>A0A2M7SXB0</accession>
<evidence type="ECO:0000313" key="10">
    <source>
        <dbReference type="Proteomes" id="UP000231332"/>
    </source>
</evidence>
<organism evidence="9 10">
    <name type="scientific">Candidatus Berkelbacteria bacterium CG_4_10_14_0_8_um_filter_42_34</name>
    <dbReference type="NCBI Taxonomy" id="1974502"/>
    <lineage>
        <taxon>Bacteria</taxon>
        <taxon>Candidatus Berkelbacteria</taxon>
    </lineage>
</organism>
<keyword evidence="5" id="KW-0408">Iron</keyword>
<evidence type="ECO:0000256" key="3">
    <source>
        <dbReference type="ARBA" id="ARBA00022691"/>
    </source>
</evidence>
<dbReference type="SFLD" id="SFLDG01386">
    <property type="entry name" value="main_SPASM_domain-containing"/>
    <property type="match status" value="1"/>
</dbReference>
<keyword evidence="2" id="KW-0004">4Fe-4S</keyword>
<name>A0A2M7SXB0_9BACT</name>
<dbReference type="Pfam" id="PF04055">
    <property type="entry name" value="Radical_SAM"/>
    <property type="match status" value="1"/>
</dbReference>
<dbReference type="SFLD" id="SFLDG01384">
    <property type="entry name" value="thioether_bond_formation_requi"/>
    <property type="match status" value="1"/>
</dbReference>
<dbReference type="GO" id="GO:0046872">
    <property type="term" value="F:metal ion binding"/>
    <property type="evidence" value="ECO:0007669"/>
    <property type="project" value="UniProtKB-KW"/>
</dbReference>
<evidence type="ECO:0000256" key="5">
    <source>
        <dbReference type="ARBA" id="ARBA00023004"/>
    </source>
</evidence>
<protein>
    <recommendedName>
        <fullName evidence="8">Radical SAM core domain-containing protein</fullName>
    </recommendedName>
</protein>
<dbReference type="CDD" id="cd01335">
    <property type="entry name" value="Radical_SAM"/>
    <property type="match status" value="1"/>
</dbReference>
<feature type="domain" description="Radical SAM core" evidence="8">
    <location>
        <begin position="95"/>
        <end position="257"/>
    </location>
</feature>
<dbReference type="PANTHER" id="PTHR43273:SF3">
    <property type="entry name" value="ANAEROBIC SULFATASE-MATURATING ENZYME HOMOLOG ASLB-RELATED"/>
    <property type="match status" value="1"/>
</dbReference>
<proteinExistence type="inferred from homology"/>
<gene>
    <name evidence="9" type="ORF">COY45_00425</name>
</gene>
<dbReference type="GO" id="GO:0016491">
    <property type="term" value="F:oxidoreductase activity"/>
    <property type="evidence" value="ECO:0007669"/>
    <property type="project" value="InterPro"/>
</dbReference>
<dbReference type="InterPro" id="IPR023867">
    <property type="entry name" value="Sulphatase_maturase_rSAM"/>
</dbReference>
<dbReference type="GO" id="GO:0051539">
    <property type="term" value="F:4 iron, 4 sulfur cluster binding"/>
    <property type="evidence" value="ECO:0007669"/>
    <property type="project" value="UniProtKB-KW"/>
</dbReference>